<dbReference type="EMBL" id="AAVQ01000001">
    <property type="protein sequence ID" value="EAZ63822.1"/>
    <property type="molecule type" value="Genomic_DNA"/>
</dbReference>
<reference evidence="2 3" key="1">
    <citation type="journal article" date="2007" name="Nat. Biotechnol.">
        <title>Genome sequence of the lignocellulose-bioconverting and xylose-fermenting yeast Pichia stipitis.</title>
        <authorList>
            <person name="Jeffries T.W."/>
            <person name="Grigoriev I.V."/>
            <person name="Grimwood J."/>
            <person name="Laplaza J.M."/>
            <person name="Aerts A."/>
            <person name="Salamov A."/>
            <person name="Schmutz J."/>
            <person name="Lindquist E."/>
            <person name="Dehal P."/>
            <person name="Shapiro H."/>
            <person name="Jin Y.S."/>
            <person name="Passoth V."/>
            <person name="Richardson P.M."/>
        </authorList>
    </citation>
    <scope>NUCLEOTIDE SEQUENCE [LARGE SCALE GENOMIC DNA]</scope>
    <source>
        <strain evidence="3">ATCC 58785 / CBS 6054 / NBRC 10063 / NRRL Y-11545</strain>
    </source>
</reference>
<comment type="caution">
    <text evidence="2">The sequence shown here is derived from an EMBL/GenBank/DDBJ whole genome shotgun (WGS) entry which is preliminary data.</text>
</comment>
<dbReference type="RefSeq" id="XP_001387845.1">
    <property type="nucleotide sequence ID" value="XM_001387808.1"/>
</dbReference>
<dbReference type="GeneID" id="4851146"/>
<organism evidence="2 3">
    <name type="scientific">Scheffersomyces stipitis (strain ATCC 58785 / CBS 6054 / NBRC 10063 / NRRL Y-11545)</name>
    <name type="common">Yeast</name>
    <name type="synonym">Pichia stipitis</name>
    <dbReference type="NCBI Taxonomy" id="322104"/>
    <lineage>
        <taxon>Eukaryota</taxon>
        <taxon>Fungi</taxon>
        <taxon>Dikarya</taxon>
        <taxon>Ascomycota</taxon>
        <taxon>Saccharomycotina</taxon>
        <taxon>Pichiomycetes</taxon>
        <taxon>Debaryomycetaceae</taxon>
        <taxon>Scheffersomyces</taxon>
    </lineage>
</organism>
<dbReference type="FunCoup" id="A3GFU7">
    <property type="interactions" value="50"/>
</dbReference>
<dbReference type="InParanoid" id="A3GFU7"/>
<accession>A3GFU7</accession>
<gene>
    <name evidence="2" type="ORF">PICST_66372</name>
</gene>
<dbReference type="HOGENOM" id="CLU_119130_0_0_1"/>
<evidence type="ECO:0000313" key="3">
    <source>
        <dbReference type="Proteomes" id="UP000002258"/>
    </source>
</evidence>
<name>A3GFU7_PICST</name>
<protein>
    <submittedName>
        <fullName evidence="2">Uncharacterized protein</fullName>
    </submittedName>
</protein>
<dbReference type="AlphaFoldDB" id="A3GFU7"/>
<evidence type="ECO:0000256" key="1">
    <source>
        <dbReference type="SAM" id="SignalP"/>
    </source>
</evidence>
<dbReference type="OMA" id="TVTEPCI"/>
<keyword evidence="3" id="KW-1185">Reference proteome</keyword>
<feature type="chain" id="PRO_5002653071" evidence="1">
    <location>
        <begin position="19"/>
        <end position="134"/>
    </location>
</feature>
<dbReference type="eggNOG" id="ENOG502RQ2F">
    <property type="taxonomic scope" value="Eukaryota"/>
</dbReference>
<proteinExistence type="predicted"/>
<dbReference type="Proteomes" id="UP000002258">
    <property type="component" value="Chromosome 1"/>
</dbReference>
<sequence>MQFSTVIAASTFAASAAAAFTNGTVITTEVTVTGFTTYCPISTEVVVVTCHEEKCAPATFTVTEASTLTITEPCVIPSTFTAEQWTVTETRTCSECKAVPTGNGTHSVSSFEAAGARNVAGALAGVAAVAVALF</sequence>
<dbReference type="OrthoDB" id="4026603at2759"/>
<dbReference type="KEGG" id="pic:PICST_66372"/>
<feature type="signal peptide" evidence="1">
    <location>
        <begin position="1"/>
        <end position="18"/>
    </location>
</feature>
<keyword evidence="1" id="KW-0732">Signal</keyword>
<evidence type="ECO:0000313" key="2">
    <source>
        <dbReference type="EMBL" id="EAZ63822.1"/>
    </source>
</evidence>